<reference evidence="3" key="1">
    <citation type="submission" date="2018-04" db="EMBL/GenBank/DDBJ databases">
        <authorList>
            <person name="Cornet L."/>
        </authorList>
    </citation>
    <scope>NUCLEOTIDE SEQUENCE [LARGE SCALE GENOMIC DNA]</scope>
</reference>
<reference evidence="2 3" key="2">
    <citation type="submission" date="2018-06" db="EMBL/GenBank/DDBJ databases">
        <title>Metagenomic assembly of (sub)arctic Cyanobacteria and their associated microbiome from non-axenic cultures.</title>
        <authorList>
            <person name="Baurain D."/>
        </authorList>
    </citation>
    <scope>NUCLEOTIDE SEQUENCE [LARGE SCALE GENOMIC DNA]</scope>
    <source>
        <strain evidence="2">ULC129bin1</strain>
    </source>
</reference>
<comment type="caution">
    <text evidence="2">The sequence shown here is derived from an EMBL/GenBank/DDBJ whole genome shotgun (WGS) entry which is preliminary data.</text>
</comment>
<gene>
    <name evidence="2" type="ORF">DCF25_15890</name>
</gene>
<dbReference type="SMART" id="SM00028">
    <property type="entry name" value="TPR"/>
    <property type="match status" value="14"/>
</dbReference>
<feature type="repeat" description="TPR" evidence="1">
    <location>
        <begin position="596"/>
        <end position="629"/>
    </location>
</feature>
<dbReference type="PANTHER" id="PTHR44366:SF1">
    <property type="entry name" value="UDP-N-ACETYLGLUCOSAMINE--PEPTIDE N-ACETYLGLUCOSAMINYLTRANSFERASE 110 KDA SUBUNIT"/>
    <property type="match status" value="1"/>
</dbReference>
<name>A0A2W4U2X7_9CYAN</name>
<dbReference type="InterPro" id="IPR019734">
    <property type="entry name" value="TPR_rpt"/>
</dbReference>
<dbReference type="Proteomes" id="UP000249354">
    <property type="component" value="Unassembled WGS sequence"/>
</dbReference>
<dbReference type="PANTHER" id="PTHR44366">
    <property type="entry name" value="UDP-N-ACETYLGLUCOSAMINE--PEPTIDE N-ACETYLGLUCOSAMINYLTRANSFERASE 110 KDA SUBUNIT"/>
    <property type="match status" value="1"/>
</dbReference>
<keyword evidence="1" id="KW-0802">TPR repeat</keyword>
<sequence>MDENPHQVRDQENSSDSLPMSFLEVPAASKLSADSSTDVVDIYLQQAEAYCDESQWDKAIAACQKALKIAPETAPAYRLLGNVLQRQGKLTDAMGFYAEALSLQPGSPEIYSNLGSLYARKQSWQQAIAYFQKAIDKDASFAIAYLNLAKVWKQLGKSDQELTCLQTALKLQPDLGSAQSHYRIGQSLEAAEKAEVAVTFYQQAIERSPDFLPAYERLVDLLENQGDWQAAVAYYRKIVELTAQNTANSAPTPDSAIGQKTSSLVNQPVANQRSINPSPAPLAKAKINLSKRDQRLVQNLLQSSSKKRLLQPTSAVPITPAQLGAHYTKAEDCPRAIQHLKQALQSNPKSAVLYRTIAALLVRNQQPQQAAMAWYRAFTLEPGWPNAKQYLQVGDALFEQDKLEAAMRCYQGAIRTQPAFSPAYHRLARLLNSQGSPDMAEAVLQRLATVDAAPQKGAIAPKTSQGANAQQQALKIHQQGETLQKQGEWEGAIAAYQKAIEFNSTFSWSHHNLGDCYKKIRHWSAAAAAYQVASKLKPEFVWSYYSQAEVAEAVEDWAAAARHYRQVLKLEAQNAQAPPRLVTALRQLITTDPRNTEYYQELAEQMAAQGDENGAISTYQMALQIRPDASQIALALSKLIAQKDPAEAHALIDRALSHTVTNQDIQSPSDLQEIETAAALLSATHLFDSQYYRATNPDLAIDSDRELLLHYLRQGSAEGRNPNPLFDDQFYRDRHPELAATGTHPLAHFHRFGHLAGDDPHPFFKTAFYRKMHTDVAAAEINPLEHYLAQGAKEGRVAFSAEPLAHLIEQPTPTDADYLQVWRAAGDGVDQRAIAPKQLAIYCSSLGNYFITEIADFIAAALEQAGHTVLQLNEQSAPPENLDGHWVVAPHEFFYLGDGPQWTQRQQWLPEAVMINVEQPQTTWFSSAFHFLRHAPAIFDINVKSTAIMQALKLPAYWLPLGYLPQYAAATATTQLPDLRALKGLPSHVSDHLPEMDAPLCDRPLDLHFIGTLNPRREQFFASSAQWLSQFHCFLHIPPMGVPLLKGQDQALDTEAVVGLSRRSKILLNIHRDELPYFEWHRMVFHGLWQNTLVVTEPCHDIPGLVAGEHFIECAIAKMADKIEWLLKNPEGQATAERIRQAGHRAIKEQFSGVRIATAALAIAEKALAPKNKGGQP</sequence>
<dbReference type="GO" id="GO:0006493">
    <property type="term" value="P:protein O-linked glycosylation"/>
    <property type="evidence" value="ECO:0007669"/>
    <property type="project" value="InterPro"/>
</dbReference>
<feature type="repeat" description="TPR" evidence="1">
    <location>
        <begin position="317"/>
        <end position="350"/>
    </location>
</feature>
<dbReference type="Pfam" id="PF13414">
    <property type="entry name" value="TPR_11"/>
    <property type="match status" value="1"/>
</dbReference>
<dbReference type="Gene3D" id="1.25.40.10">
    <property type="entry name" value="Tetratricopeptide repeat domain"/>
    <property type="match status" value="4"/>
</dbReference>
<evidence type="ECO:0008006" key="4">
    <source>
        <dbReference type="Google" id="ProtNLM"/>
    </source>
</evidence>
<evidence type="ECO:0000313" key="3">
    <source>
        <dbReference type="Proteomes" id="UP000249354"/>
    </source>
</evidence>
<dbReference type="Pfam" id="PF13432">
    <property type="entry name" value="TPR_16"/>
    <property type="match status" value="4"/>
</dbReference>
<evidence type="ECO:0000256" key="1">
    <source>
        <dbReference type="PROSITE-ProRule" id="PRU00339"/>
    </source>
</evidence>
<dbReference type="AlphaFoldDB" id="A0A2W4U2X7"/>
<dbReference type="SUPFAM" id="SSF48452">
    <property type="entry name" value="TPR-like"/>
    <property type="match status" value="2"/>
</dbReference>
<dbReference type="GO" id="GO:0097363">
    <property type="term" value="F:protein O-acetylglucosaminyltransferase activity"/>
    <property type="evidence" value="ECO:0007669"/>
    <property type="project" value="TreeGrafter"/>
</dbReference>
<accession>A0A2W4U2X7</accession>
<evidence type="ECO:0000313" key="2">
    <source>
        <dbReference type="EMBL" id="PZO13577.1"/>
    </source>
</evidence>
<organism evidence="2 3">
    <name type="scientific">Leptolyngbya foveolarum</name>
    <dbReference type="NCBI Taxonomy" id="47253"/>
    <lineage>
        <taxon>Bacteria</taxon>
        <taxon>Bacillati</taxon>
        <taxon>Cyanobacteriota</taxon>
        <taxon>Cyanophyceae</taxon>
        <taxon>Leptolyngbyales</taxon>
        <taxon>Leptolyngbyaceae</taxon>
        <taxon>Leptolyngbya group</taxon>
        <taxon>Leptolyngbya</taxon>
    </lineage>
</organism>
<feature type="repeat" description="TPR" evidence="1">
    <location>
        <begin position="40"/>
        <end position="73"/>
    </location>
</feature>
<dbReference type="InterPro" id="IPR011990">
    <property type="entry name" value="TPR-like_helical_dom_sf"/>
</dbReference>
<feature type="repeat" description="TPR" evidence="1">
    <location>
        <begin position="74"/>
        <end position="107"/>
    </location>
</feature>
<dbReference type="EMBL" id="QBMC01000122">
    <property type="protein sequence ID" value="PZO13577.1"/>
    <property type="molecule type" value="Genomic_DNA"/>
</dbReference>
<feature type="repeat" description="TPR" evidence="1">
    <location>
        <begin position="387"/>
        <end position="420"/>
    </location>
</feature>
<feature type="repeat" description="TPR" evidence="1">
    <location>
        <begin position="142"/>
        <end position="175"/>
    </location>
</feature>
<protein>
    <recommendedName>
        <fullName evidence="4">UDP-N-acetylglucosamine--peptide N-acetylglucosaminyltransferase SPINDLY</fullName>
    </recommendedName>
</protein>
<dbReference type="PROSITE" id="PS50293">
    <property type="entry name" value="TPR_REGION"/>
    <property type="match status" value="1"/>
</dbReference>
<dbReference type="PROSITE" id="PS50005">
    <property type="entry name" value="TPR"/>
    <property type="match status" value="8"/>
</dbReference>
<feature type="repeat" description="TPR" evidence="1">
    <location>
        <begin position="108"/>
        <end position="141"/>
    </location>
</feature>
<dbReference type="InterPro" id="IPR037919">
    <property type="entry name" value="OGT"/>
</dbReference>
<dbReference type="Pfam" id="PF13424">
    <property type="entry name" value="TPR_12"/>
    <property type="match status" value="1"/>
</dbReference>
<feature type="repeat" description="TPR" evidence="1">
    <location>
        <begin position="178"/>
        <end position="211"/>
    </location>
</feature>
<proteinExistence type="predicted"/>